<dbReference type="PANTHER" id="PTHR11815:SF10">
    <property type="entry name" value="SUCCINATE--COA LIGASE [GDP-FORMING] SUBUNIT BETA, MITOCHONDRIAL"/>
    <property type="match status" value="1"/>
</dbReference>
<reference evidence="7 8" key="1">
    <citation type="journal article" date="2016" name="Nat. Commun.">
        <title>Thousands of microbial genomes shed light on interconnected biogeochemical processes in an aquifer system.</title>
        <authorList>
            <person name="Anantharaman K."/>
            <person name="Brown C.T."/>
            <person name="Hug L.A."/>
            <person name="Sharon I."/>
            <person name="Castelle C.J."/>
            <person name="Probst A.J."/>
            <person name="Thomas B.C."/>
            <person name="Singh A."/>
            <person name="Wilkins M.J."/>
            <person name="Karaoz U."/>
            <person name="Brodie E.L."/>
            <person name="Williams K.H."/>
            <person name="Hubbard S.S."/>
            <person name="Banfield J.F."/>
        </authorList>
    </citation>
    <scope>NUCLEOTIDE SEQUENCE [LARGE SCALE GENOMIC DNA]</scope>
</reference>
<dbReference type="InterPro" id="IPR016102">
    <property type="entry name" value="Succinyl-CoA_synth-like"/>
</dbReference>
<dbReference type="InterPro" id="IPR013815">
    <property type="entry name" value="ATP_grasp_subdomain_1"/>
</dbReference>
<dbReference type="Gene3D" id="3.30.1490.20">
    <property type="entry name" value="ATP-grasp fold, A domain"/>
    <property type="match status" value="1"/>
</dbReference>
<dbReference type="GO" id="GO:0006099">
    <property type="term" value="P:tricarboxylic acid cycle"/>
    <property type="evidence" value="ECO:0007669"/>
    <property type="project" value="InterPro"/>
</dbReference>
<dbReference type="GO" id="GO:0046872">
    <property type="term" value="F:metal ion binding"/>
    <property type="evidence" value="ECO:0007669"/>
    <property type="project" value="InterPro"/>
</dbReference>
<dbReference type="PROSITE" id="PS50975">
    <property type="entry name" value="ATP_GRASP"/>
    <property type="match status" value="1"/>
</dbReference>
<proteinExistence type="predicted"/>
<dbReference type="Pfam" id="PF16114">
    <property type="entry name" value="Citrate_bind"/>
    <property type="match status" value="1"/>
</dbReference>
<dbReference type="GO" id="GO:0004775">
    <property type="term" value="F:succinate-CoA ligase (ADP-forming) activity"/>
    <property type="evidence" value="ECO:0007669"/>
    <property type="project" value="TreeGrafter"/>
</dbReference>
<dbReference type="InterPro" id="IPR013650">
    <property type="entry name" value="ATP-grasp_succ-CoA_synth-type"/>
</dbReference>
<dbReference type="SUPFAM" id="SSF56059">
    <property type="entry name" value="Glutathione synthetase ATP-binding domain-like"/>
    <property type="match status" value="1"/>
</dbReference>
<gene>
    <name evidence="7" type="ORF">A3J50_03300</name>
</gene>
<accession>A0A1G1WQX9</accession>
<dbReference type="InterPro" id="IPR011761">
    <property type="entry name" value="ATP-grasp"/>
</dbReference>
<keyword evidence="5" id="KW-0067">ATP-binding</keyword>
<keyword evidence="2 5" id="KW-0547">Nucleotide-binding</keyword>
<dbReference type="SUPFAM" id="SSF52210">
    <property type="entry name" value="Succinyl-CoA synthetase domains"/>
    <property type="match status" value="1"/>
</dbReference>
<name>A0A1G1WQX9_9BACT</name>
<dbReference type="PANTHER" id="PTHR11815">
    <property type="entry name" value="SUCCINYL-COA SYNTHETASE BETA CHAIN"/>
    <property type="match status" value="1"/>
</dbReference>
<evidence type="ECO:0000313" key="7">
    <source>
        <dbReference type="EMBL" id="OGY30084.1"/>
    </source>
</evidence>
<dbReference type="GO" id="GO:0003878">
    <property type="term" value="F:ATP citrate synthase activity"/>
    <property type="evidence" value="ECO:0007669"/>
    <property type="project" value="UniProtKB-EC"/>
</dbReference>
<organism evidence="7 8">
    <name type="scientific">Candidatus Woykebacteria bacterium RIFCSPHIGHO2_02_FULL_43_16b</name>
    <dbReference type="NCBI Taxonomy" id="1802601"/>
    <lineage>
        <taxon>Bacteria</taxon>
        <taxon>Candidatus Woykeibacteriota</taxon>
    </lineage>
</organism>
<dbReference type="Gene3D" id="3.40.50.261">
    <property type="entry name" value="Succinyl-CoA synthetase domains"/>
    <property type="match status" value="1"/>
</dbReference>
<evidence type="ECO:0000256" key="4">
    <source>
        <dbReference type="ARBA" id="ARBA00047593"/>
    </source>
</evidence>
<evidence type="ECO:0000313" key="8">
    <source>
        <dbReference type="Proteomes" id="UP000177821"/>
    </source>
</evidence>
<dbReference type="GO" id="GO:0006104">
    <property type="term" value="P:succinyl-CoA metabolic process"/>
    <property type="evidence" value="ECO:0007669"/>
    <property type="project" value="TreeGrafter"/>
</dbReference>
<evidence type="ECO:0000259" key="6">
    <source>
        <dbReference type="PROSITE" id="PS50975"/>
    </source>
</evidence>
<dbReference type="GO" id="GO:0005829">
    <property type="term" value="C:cytosol"/>
    <property type="evidence" value="ECO:0007669"/>
    <property type="project" value="TreeGrafter"/>
</dbReference>
<evidence type="ECO:0000256" key="3">
    <source>
        <dbReference type="ARBA" id="ARBA00023315"/>
    </source>
</evidence>
<keyword evidence="3" id="KW-0808">Transferase</keyword>
<evidence type="ECO:0000256" key="2">
    <source>
        <dbReference type="ARBA" id="ARBA00022741"/>
    </source>
</evidence>
<evidence type="ECO:0000256" key="1">
    <source>
        <dbReference type="ARBA" id="ARBA00022598"/>
    </source>
</evidence>
<dbReference type="Proteomes" id="UP000177821">
    <property type="component" value="Unassembled WGS sequence"/>
</dbReference>
<dbReference type="PIRSF" id="PIRSF001554">
    <property type="entry name" value="SucCS_beta"/>
    <property type="match status" value="1"/>
</dbReference>
<comment type="caution">
    <text evidence="7">The sequence shown here is derived from an EMBL/GenBank/DDBJ whole genome shotgun (WGS) entry which is preliminary data.</text>
</comment>
<dbReference type="AlphaFoldDB" id="A0A1G1WQX9"/>
<dbReference type="EMBL" id="MHCX01000008">
    <property type="protein sequence ID" value="OGY30084.1"/>
    <property type="molecule type" value="Genomic_DNA"/>
</dbReference>
<sequence length="383" mass="41804">MILYEFEGKELLRNGEINTPSSLLVDNQATIVNLHYPLMAKAQVLSGKRAQAGGIVSVEEEIDLEKVLNTLLGSTINNETVEKVLVEEKVDVLEEYYVSLSYDTSVRGPVLTLSENGGSGIEERKSLMYPINPVAPSKSIQAIKTVPIELLEKLISVFFQEDCLLLEVNPLVKTKSSWVALDAKINLDECAAKNHPEWAFKPRGVPGYSPTPSEIEAKKIDEGDYRGVAGSTYFDLDGDIAILASGGGASLTALDSLLKLGGKPANYTEYGGNPSGEKVARLTKIVLSKPGLKGLWIVGAIANFTDIYETLSGIIEGLRVTRSELGLKLDFPIVIRRGGPRDKEAFEMLRKVKDFDLYLYGEETSITESAKVIIEKTSAYVPT</sequence>
<dbReference type="Pfam" id="PF08442">
    <property type="entry name" value="ATP-grasp_2"/>
    <property type="match status" value="1"/>
</dbReference>
<dbReference type="Gene3D" id="3.30.470.20">
    <property type="entry name" value="ATP-grasp fold, B domain"/>
    <property type="match status" value="1"/>
</dbReference>
<dbReference type="InterPro" id="IPR032263">
    <property type="entry name" value="Citrate-bd"/>
</dbReference>
<comment type="catalytic activity">
    <reaction evidence="4">
        <text>oxaloacetate + acetyl-CoA + ADP + phosphate = citrate + ATP + CoA</text>
        <dbReference type="Rhea" id="RHEA:21160"/>
        <dbReference type="ChEBI" id="CHEBI:16452"/>
        <dbReference type="ChEBI" id="CHEBI:16947"/>
        <dbReference type="ChEBI" id="CHEBI:30616"/>
        <dbReference type="ChEBI" id="CHEBI:43474"/>
        <dbReference type="ChEBI" id="CHEBI:57287"/>
        <dbReference type="ChEBI" id="CHEBI:57288"/>
        <dbReference type="ChEBI" id="CHEBI:456216"/>
        <dbReference type="EC" id="2.3.3.8"/>
    </reaction>
</comment>
<protein>
    <recommendedName>
        <fullName evidence="6">ATP-grasp domain-containing protein</fullName>
    </recommendedName>
</protein>
<feature type="domain" description="ATP-grasp" evidence="6">
    <location>
        <begin position="9"/>
        <end position="196"/>
    </location>
</feature>
<dbReference type="GO" id="GO:0042709">
    <property type="term" value="C:succinate-CoA ligase complex"/>
    <property type="evidence" value="ECO:0007669"/>
    <property type="project" value="TreeGrafter"/>
</dbReference>
<dbReference type="InterPro" id="IPR005809">
    <property type="entry name" value="Succ_CoA_ligase-like_bsu"/>
</dbReference>
<keyword evidence="1" id="KW-0436">Ligase</keyword>
<keyword evidence="3" id="KW-0012">Acyltransferase</keyword>
<evidence type="ECO:0000256" key="5">
    <source>
        <dbReference type="PROSITE-ProRule" id="PRU00409"/>
    </source>
</evidence>
<dbReference type="GO" id="GO:0005524">
    <property type="term" value="F:ATP binding"/>
    <property type="evidence" value="ECO:0007669"/>
    <property type="project" value="UniProtKB-UniRule"/>
</dbReference>